<comment type="caution">
    <text evidence="2">The sequence shown here is derived from an EMBL/GenBank/DDBJ whole genome shotgun (WGS) entry which is preliminary data.</text>
</comment>
<reference evidence="3" key="1">
    <citation type="submission" date="2024-07" db="EMBL/GenBank/DDBJ databases">
        <title>Two chromosome-level genome assemblies of Korean endemic species Abeliophyllum distichum and Forsythia ovata (Oleaceae).</title>
        <authorList>
            <person name="Jang H."/>
        </authorList>
    </citation>
    <scope>NUCLEOTIDE SEQUENCE [LARGE SCALE GENOMIC DNA]</scope>
</reference>
<proteinExistence type="predicted"/>
<name>A0ABD1SZI7_9LAMI</name>
<evidence type="ECO:0000313" key="3">
    <source>
        <dbReference type="Proteomes" id="UP001604336"/>
    </source>
</evidence>
<keyword evidence="3" id="KW-1185">Reference proteome</keyword>
<protein>
    <submittedName>
        <fullName evidence="2">Uncharacterized protein</fullName>
    </submittedName>
</protein>
<accession>A0ABD1SZI7</accession>
<dbReference type="EMBL" id="JBFOLK010000006">
    <property type="protein sequence ID" value="KAL2505884.1"/>
    <property type="molecule type" value="Genomic_DNA"/>
</dbReference>
<keyword evidence="1" id="KW-0175">Coiled coil</keyword>
<dbReference type="AlphaFoldDB" id="A0ABD1SZI7"/>
<gene>
    <name evidence="2" type="ORF">Adt_21505</name>
</gene>
<dbReference type="Proteomes" id="UP001604336">
    <property type="component" value="Unassembled WGS sequence"/>
</dbReference>
<feature type="coiled-coil region" evidence="1">
    <location>
        <begin position="7"/>
        <end position="65"/>
    </location>
</feature>
<evidence type="ECO:0000313" key="2">
    <source>
        <dbReference type="EMBL" id="KAL2505884.1"/>
    </source>
</evidence>
<sequence>MKSLVAMRELKKKVADASEAISRYDQIKECLDSTVALAESAKIAYEKARLEIVEADSQVAILTKKLEHALNTQKIASKALEVANGENRRLRDEALGRQDEFLKLKSELEECQNGKPLLRPPGTH</sequence>
<evidence type="ECO:0000256" key="1">
    <source>
        <dbReference type="SAM" id="Coils"/>
    </source>
</evidence>
<organism evidence="2 3">
    <name type="scientific">Abeliophyllum distichum</name>
    <dbReference type="NCBI Taxonomy" id="126358"/>
    <lineage>
        <taxon>Eukaryota</taxon>
        <taxon>Viridiplantae</taxon>
        <taxon>Streptophyta</taxon>
        <taxon>Embryophyta</taxon>
        <taxon>Tracheophyta</taxon>
        <taxon>Spermatophyta</taxon>
        <taxon>Magnoliopsida</taxon>
        <taxon>eudicotyledons</taxon>
        <taxon>Gunneridae</taxon>
        <taxon>Pentapetalae</taxon>
        <taxon>asterids</taxon>
        <taxon>lamiids</taxon>
        <taxon>Lamiales</taxon>
        <taxon>Oleaceae</taxon>
        <taxon>Forsythieae</taxon>
        <taxon>Abeliophyllum</taxon>
    </lineage>
</organism>